<organism evidence="6">
    <name type="scientific">Mimachlamys nobilis</name>
    <name type="common">Noble scallop</name>
    <name type="synonym">Chlamys nobilis</name>
    <dbReference type="NCBI Taxonomy" id="106276"/>
    <lineage>
        <taxon>Eukaryota</taxon>
        <taxon>Metazoa</taxon>
        <taxon>Spiralia</taxon>
        <taxon>Lophotrochozoa</taxon>
        <taxon>Mollusca</taxon>
        <taxon>Bivalvia</taxon>
        <taxon>Autobranchia</taxon>
        <taxon>Pteriomorphia</taxon>
        <taxon>Pectinida</taxon>
        <taxon>Pectinoidea</taxon>
        <taxon>Pectinidae</taxon>
        <taxon>Mimachlamys</taxon>
    </lineage>
</organism>
<reference evidence="6" key="1">
    <citation type="submission" date="2016-12" db="EMBL/GenBank/DDBJ databases">
        <title>characterization and expression analysis of a thioredoxin-like protein gene in the noble scallop Chlamys nobilis with different total carotenoids.</title>
        <authorList>
            <person name="Zhang H."/>
            <person name="Lu Y."/>
            <person name="Cheng D."/>
            <person name="Zheng H."/>
        </authorList>
    </citation>
    <scope>NUCLEOTIDE SEQUENCE</scope>
</reference>
<dbReference type="Pfam" id="PF00085">
    <property type="entry name" value="Thioredoxin"/>
    <property type="match status" value="1"/>
</dbReference>
<dbReference type="SUPFAM" id="SSF52833">
    <property type="entry name" value="Thioredoxin-like"/>
    <property type="match status" value="1"/>
</dbReference>
<proteinExistence type="evidence at transcript level"/>
<dbReference type="PROSITE" id="PS00194">
    <property type="entry name" value="THIOREDOXIN_1"/>
    <property type="match status" value="1"/>
</dbReference>
<dbReference type="GO" id="GO:0015035">
    <property type="term" value="F:protein-disulfide reductase activity"/>
    <property type="evidence" value="ECO:0007669"/>
    <property type="project" value="InterPro"/>
</dbReference>
<accession>A0A1Y0B6I1</accession>
<evidence type="ECO:0000313" key="6">
    <source>
        <dbReference type="EMBL" id="ART33389.1"/>
    </source>
</evidence>
<evidence type="ECO:0000256" key="1">
    <source>
        <dbReference type="ARBA" id="ARBA00023157"/>
    </source>
</evidence>
<feature type="active site" description="Nucleophile" evidence="3">
    <location>
        <position position="32"/>
    </location>
</feature>
<dbReference type="Gene3D" id="3.40.30.10">
    <property type="entry name" value="Glutaredoxin"/>
    <property type="match status" value="1"/>
</dbReference>
<comment type="similarity">
    <text evidence="2">Belongs to the thioredoxin family.</text>
</comment>
<dbReference type="PIRSF" id="PIRSF000077">
    <property type="entry name" value="Thioredoxin"/>
    <property type="match status" value="1"/>
</dbReference>
<dbReference type="PROSITE" id="PS51352">
    <property type="entry name" value="THIOREDOXIN_2"/>
    <property type="match status" value="1"/>
</dbReference>
<dbReference type="InterPro" id="IPR005746">
    <property type="entry name" value="Thioredoxin"/>
</dbReference>
<dbReference type="AlphaFoldDB" id="A0A1Y0B6I1"/>
<dbReference type="InterPro" id="IPR036249">
    <property type="entry name" value="Thioredoxin-like_sf"/>
</dbReference>
<feature type="disulfide bond" description="Redox-active" evidence="4">
    <location>
        <begin position="32"/>
        <end position="35"/>
    </location>
</feature>
<name>A0A1Y0B6I1_MIMNO</name>
<keyword evidence="1 4" id="KW-1015">Disulfide bond</keyword>
<feature type="site" description="Contributes to redox potential value" evidence="3">
    <location>
        <position position="33"/>
    </location>
</feature>
<keyword evidence="4" id="KW-0676">Redox-active center</keyword>
<protein>
    <recommendedName>
        <fullName evidence="2">Thioredoxin</fullName>
    </recommendedName>
</protein>
<dbReference type="InterPro" id="IPR013766">
    <property type="entry name" value="Thioredoxin_domain"/>
</dbReference>
<feature type="active site" description="Nucleophile" evidence="3">
    <location>
        <position position="35"/>
    </location>
</feature>
<dbReference type="EMBL" id="KY316060">
    <property type="protein sequence ID" value="ART33389.1"/>
    <property type="molecule type" value="mRNA"/>
</dbReference>
<dbReference type="InterPro" id="IPR017937">
    <property type="entry name" value="Thioredoxin_CS"/>
</dbReference>
<evidence type="ECO:0000256" key="3">
    <source>
        <dbReference type="PIRSR" id="PIRSR000077-1"/>
    </source>
</evidence>
<evidence type="ECO:0000256" key="2">
    <source>
        <dbReference type="PIRNR" id="PIRNR000077"/>
    </source>
</evidence>
<feature type="site" description="Contributes to redox potential value" evidence="3">
    <location>
        <position position="34"/>
    </location>
</feature>
<evidence type="ECO:0000256" key="4">
    <source>
        <dbReference type="PIRSR" id="PIRSR000077-4"/>
    </source>
</evidence>
<dbReference type="FunFam" id="3.40.30.10:FF:000245">
    <property type="entry name" value="Thioredoxin"/>
    <property type="match status" value="1"/>
</dbReference>
<feature type="site" description="Deprotonates C-terminal active site Cys" evidence="3">
    <location>
        <position position="26"/>
    </location>
</feature>
<feature type="domain" description="Thioredoxin" evidence="5">
    <location>
        <begin position="1"/>
        <end position="106"/>
    </location>
</feature>
<dbReference type="CDD" id="cd02947">
    <property type="entry name" value="TRX_family"/>
    <property type="match status" value="1"/>
</dbReference>
<sequence>MGVKILETQAEFDELIKTSDKLVVVDFYADWCGPCKKIAPEIEKMSTGEHSDVTFVKVNVDENEETAAVCQVSAMPTFLFYKGGIKVDNLVGANEEKLQALIKKNK</sequence>
<dbReference type="PANTHER" id="PTHR46115">
    <property type="entry name" value="THIOREDOXIN-LIKE PROTEIN 1"/>
    <property type="match status" value="1"/>
</dbReference>
<dbReference type="NCBIfam" id="TIGR01068">
    <property type="entry name" value="thioredoxin"/>
    <property type="match status" value="1"/>
</dbReference>
<dbReference type="PRINTS" id="PR00421">
    <property type="entry name" value="THIOREDOXIN"/>
</dbReference>
<evidence type="ECO:0000259" key="5">
    <source>
        <dbReference type="PROSITE" id="PS51352"/>
    </source>
</evidence>